<dbReference type="KEGG" id="nga:Ngar_c22730"/>
<dbReference type="GeneID" id="13796136"/>
<dbReference type="RefSeq" id="WP_015019738.1">
    <property type="nucleotide sequence ID" value="NC_018719.1"/>
</dbReference>
<accession>K0IJB9</accession>
<organism evidence="1 2">
    <name type="scientific">Nitrososphaera gargensis (strain Ga9.2)</name>
    <dbReference type="NCBI Taxonomy" id="1237085"/>
    <lineage>
        <taxon>Archaea</taxon>
        <taxon>Nitrososphaerota</taxon>
        <taxon>Nitrososphaeria</taxon>
        <taxon>Nitrososphaerales</taxon>
        <taxon>Nitrososphaeraceae</taxon>
        <taxon>Nitrososphaera</taxon>
    </lineage>
</organism>
<sequence>MTTTLYKNLYFYSLLHGKFKIIADEADEGGEMRYGGWTALKRPADGVWVKDYCFYTYKSKDCGSSCGSTVYTIPSTNVIFVKGYNAGSYSIVVKGYNAGSYSIGSLFDAYAWVISHSALKALLMHI</sequence>
<dbReference type="EMBL" id="CP002408">
    <property type="protein sequence ID" value="AFU59203.1"/>
    <property type="molecule type" value="Genomic_DNA"/>
</dbReference>
<gene>
    <name evidence="1" type="ordered locus">Ngar_c22730</name>
</gene>
<proteinExistence type="predicted"/>
<reference evidence="1 2" key="1">
    <citation type="journal article" date="2012" name="Environ. Microbiol.">
        <title>The genome of the ammonia-oxidizing Candidatus Nitrososphaera gargensis: insights into metabolic versatility and environmental adaptations.</title>
        <authorList>
            <person name="Spang A."/>
            <person name="Poehlein A."/>
            <person name="Offre P."/>
            <person name="Zumbragel S."/>
            <person name="Haider S."/>
            <person name="Rychlik N."/>
            <person name="Nowka B."/>
            <person name="Schmeisser C."/>
            <person name="Lebedeva E.V."/>
            <person name="Rattei T."/>
            <person name="Bohm C."/>
            <person name="Schmid M."/>
            <person name="Galushko A."/>
            <person name="Hatzenpichler R."/>
            <person name="Weinmaier T."/>
            <person name="Daniel R."/>
            <person name="Schleper C."/>
            <person name="Spieck E."/>
            <person name="Streit W."/>
            <person name="Wagner M."/>
        </authorList>
    </citation>
    <scope>NUCLEOTIDE SEQUENCE [LARGE SCALE GENOMIC DNA]</scope>
    <source>
        <strain evidence="2">Ga9.2</strain>
    </source>
</reference>
<evidence type="ECO:0000313" key="1">
    <source>
        <dbReference type="EMBL" id="AFU59203.1"/>
    </source>
</evidence>
<dbReference type="AlphaFoldDB" id="K0IJB9"/>
<dbReference type="HOGENOM" id="CLU_1976605_0_0_2"/>
<evidence type="ECO:0000313" key="2">
    <source>
        <dbReference type="Proteomes" id="UP000008037"/>
    </source>
</evidence>
<dbReference type="InParanoid" id="K0IJB9"/>
<keyword evidence="2" id="KW-1185">Reference proteome</keyword>
<protein>
    <submittedName>
        <fullName evidence="1">Uncharacterized protein</fullName>
    </submittedName>
</protein>
<dbReference type="Proteomes" id="UP000008037">
    <property type="component" value="Chromosome"/>
</dbReference>
<name>K0IJB9_NITGG</name>
<dbReference type="BioCyc" id="CNIT1237085:G1324-2271-MONOMER"/>